<organism evidence="4 5">
    <name type="scientific">Rehmannia glutinosa</name>
    <name type="common">Chinese foxglove</name>
    <dbReference type="NCBI Taxonomy" id="99300"/>
    <lineage>
        <taxon>Eukaryota</taxon>
        <taxon>Viridiplantae</taxon>
        <taxon>Streptophyta</taxon>
        <taxon>Embryophyta</taxon>
        <taxon>Tracheophyta</taxon>
        <taxon>Spermatophyta</taxon>
        <taxon>Magnoliopsida</taxon>
        <taxon>eudicotyledons</taxon>
        <taxon>Gunneridae</taxon>
        <taxon>Pentapetalae</taxon>
        <taxon>asterids</taxon>
        <taxon>lamiids</taxon>
        <taxon>Lamiales</taxon>
        <taxon>Orobanchaceae</taxon>
        <taxon>Rehmannieae</taxon>
        <taxon>Rehmannia</taxon>
    </lineage>
</organism>
<dbReference type="EMBL" id="JABTTQ020000005">
    <property type="protein sequence ID" value="KAK6156986.1"/>
    <property type="molecule type" value="Genomic_DNA"/>
</dbReference>
<accession>A0ABR0XCX6</accession>
<protein>
    <submittedName>
        <fullName evidence="4">Uncharacterized protein</fullName>
    </submittedName>
</protein>
<name>A0ABR0XCX6_REHGL</name>
<dbReference type="EMBL" id="JABTTQ020001033">
    <property type="protein sequence ID" value="KAK6136510.1"/>
    <property type="molecule type" value="Genomic_DNA"/>
</dbReference>
<evidence type="ECO:0000256" key="1">
    <source>
        <dbReference type="SAM" id="Coils"/>
    </source>
</evidence>
<dbReference type="PANTHER" id="PTHR31509">
    <property type="entry name" value="BPS1-LIKE PROTEIN"/>
    <property type="match status" value="1"/>
</dbReference>
<evidence type="ECO:0000313" key="3">
    <source>
        <dbReference type="EMBL" id="KAK6136510.1"/>
    </source>
</evidence>
<comment type="caution">
    <text evidence="4">The sequence shown here is derived from an EMBL/GenBank/DDBJ whole genome shotgun (WGS) entry which is preliminary data.</text>
</comment>
<reference evidence="4" key="2">
    <citation type="submission" date="2024-01" db="EMBL/GenBank/DDBJ databases">
        <authorList>
            <person name="Ma L."/>
        </authorList>
    </citation>
    <scope>NUCLEOTIDE SEQUENCE</scope>
    <source>
        <strain evidence="4">DH-2019</strain>
        <tissue evidence="4">Leaves</tissue>
    </source>
</reference>
<gene>
    <name evidence="4" type="ORF">DH2020_011234</name>
    <name evidence="3" type="ORF">DH2020_029746</name>
</gene>
<keyword evidence="1" id="KW-0175">Coiled coil</keyword>
<feature type="transmembrane region" description="Helical" evidence="2">
    <location>
        <begin position="173"/>
        <end position="195"/>
    </location>
</feature>
<keyword evidence="2" id="KW-0472">Membrane</keyword>
<reference evidence="4 5" key="1">
    <citation type="journal article" date="2021" name="Comput. Struct. Biotechnol. J.">
        <title>De novo genome assembly of the potent medicinal plant Rehmannia glutinosa using nanopore technology.</title>
        <authorList>
            <person name="Ma L."/>
            <person name="Dong C."/>
            <person name="Song C."/>
            <person name="Wang X."/>
            <person name="Zheng X."/>
            <person name="Niu Y."/>
            <person name="Chen S."/>
            <person name="Feng W."/>
        </authorList>
    </citation>
    <scope>NUCLEOTIDE SEQUENCE [LARGE SCALE GENOMIC DNA]</scope>
    <source>
        <strain evidence="4">DH-2019</strain>
    </source>
</reference>
<feature type="coiled-coil region" evidence="1">
    <location>
        <begin position="257"/>
        <end position="284"/>
    </location>
</feature>
<evidence type="ECO:0000313" key="4">
    <source>
        <dbReference type="EMBL" id="KAK6156986.1"/>
    </source>
</evidence>
<dbReference type="Proteomes" id="UP001318860">
    <property type="component" value="Unassembled WGS sequence"/>
</dbReference>
<keyword evidence="5" id="KW-1185">Reference proteome</keyword>
<sequence>MMSHSSSSSTSGFYSFLTRELDNLDRLFLSQNFMSIKFLQHVLSSLRSFHSQLTLLVQRLNLPVGEKWLDEYMDESSRLWEACHVLKSGVSNMENYYLSGANISSLLDNRRVLNAQLSRQVLRAINGCQRGMIFLQEENKGIAETRTQTLCLRFDNNVLTESKFNKFNGFRGVLYAMRNVTTLLLVILLSGLVYYCPETSLYQEWHEGSNNLIFGSSFMVSTATLHHRMVNAINLLQCRPGILLHELQNASFAMDELKMEIERRKEYETEIDDFRDKVENLKSCYGVLQCGAEGIIGQLDDFFDEIVEGRKKLLDMCSHR</sequence>
<evidence type="ECO:0000256" key="2">
    <source>
        <dbReference type="SAM" id="Phobius"/>
    </source>
</evidence>
<keyword evidence="2" id="KW-1133">Transmembrane helix</keyword>
<proteinExistence type="predicted"/>
<evidence type="ECO:0000313" key="5">
    <source>
        <dbReference type="Proteomes" id="UP001318860"/>
    </source>
</evidence>
<keyword evidence="2" id="KW-0812">Transmembrane</keyword>